<dbReference type="Gene3D" id="3.40.630.30">
    <property type="match status" value="1"/>
</dbReference>
<dbReference type="AlphaFoldDB" id="A0A1L7XN44"/>
<name>A0A1L7XN44_9HELO</name>
<dbReference type="InterPro" id="IPR016181">
    <property type="entry name" value="Acyl_CoA_acyltransferase"/>
</dbReference>
<sequence>MAFPPPPPGPWTSASSPGYSVYATPLPALEALEAGNLPLASSLAEAVSLPPLPDFLISDANRGIWRRRLDLVNRDPEQFAWISRLVVYEDVGVKKGPGDEEKGGVIVGRIGFHGKPDERGTVEVGYEISPEHRRKGHAKAAVGIMIEVARRAKGVNVLKASVEPDNLASRKVVEGAGLKKVGRKVHARRGLEDIFEMDVSQ</sequence>
<dbReference type="SUPFAM" id="SSF55729">
    <property type="entry name" value="Acyl-CoA N-acyltransferases (Nat)"/>
    <property type="match status" value="1"/>
</dbReference>
<feature type="domain" description="N-acetyltransferase" evidence="1">
    <location>
        <begin position="55"/>
        <end position="198"/>
    </location>
</feature>
<evidence type="ECO:0000259" key="1">
    <source>
        <dbReference type="PROSITE" id="PS51186"/>
    </source>
</evidence>
<dbReference type="InterPro" id="IPR000182">
    <property type="entry name" value="GNAT_dom"/>
</dbReference>
<reference evidence="2 3" key="1">
    <citation type="submission" date="2016-03" db="EMBL/GenBank/DDBJ databases">
        <authorList>
            <person name="Ploux O."/>
        </authorList>
    </citation>
    <scope>NUCLEOTIDE SEQUENCE [LARGE SCALE GENOMIC DNA]</scope>
    <source>
        <strain evidence="2 3">UAMH 11012</strain>
    </source>
</reference>
<organism evidence="2 3">
    <name type="scientific">Phialocephala subalpina</name>
    <dbReference type="NCBI Taxonomy" id="576137"/>
    <lineage>
        <taxon>Eukaryota</taxon>
        <taxon>Fungi</taxon>
        <taxon>Dikarya</taxon>
        <taxon>Ascomycota</taxon>
        <taxon>Pezizomycotina</taxon>
        <taxon>Leotiomycetes</taxon>
        <taxon>Helotiales</taxon>
        <taxon>Mollisiaceae</taxon>
        <taxon>Phialocephala</taxon>
        <taxon>Phialocephala fortinii species complex</taxon>
    </lineage>
</organism>
<accession>A0A1L7XN44</accession>
<dbReference type="Pfam" id="PF13302">
    <property type="entry name" value="Acetyltransf_3"/>
    <property type="match status" value="1"/>
</dbReference>
<dbReference type="CDD" id="cd04301">
    <property type="entry name" value="NAT_SF"/>
    <property type="match status" value="1"/>
</dbReference>
<proteinExistence type="predicted"/>
<protein>
    <recommendedName>
        <fullName evidence="1">N-acetyltransferase domain-containing protein</fullName>
    </recommendedName>
</protein>
<dbReference type="PANTHER" id="PTHR43792">
    <property type="entry name" value="GNAT FAMILY, PUTATIVE (AFU_ORTHOLOGUE AFUA_3G00765)-RELATED-RELATED"/>
    <property type="match status" value="1"/>
</dbReference>
<evidence type="ECO:0000313" key="2">
    <source>
        <dbReference type="EMBL" id="CZR66480.1"/>
    </source>
</evidence>
<evidence type="ECO:0000313" key="3">
    <source>
        <dbReference type="Proteomes" id="UP000184330"/>
    </source>
</evidence>
<dbReference type="PROSITE" id="PS51186">
    <property type="entry name" value="GNAT"/>
    <property type="match status" value="1"/>
</dbReference>
<keyword evidence="3" id="KW-1185">Reference proteome</keyword>
<dbReference type="InterPro" id="IPR051531">
    <property type="entry name" value="N-acetyltransferase"/>
</dbReference>
<dbReference type="Proteomes" id="UP000184330">
    <property type="component" value="Unassembled WGS sequence"/>
</dbReference>
<gene>
    <name evidence="2" type="ORF">PAC_16381</name>
</gene>
<dbReference type="PANTHER" id="PTHR43792:SF13">
    <property type="entry name" value="ACETYLTRANSFERASE"/>
    <property type="match status" value="1"/>
</dbReference>
<dbReference type="EMBL" id="FJOG01000037">
    <property type="protein sequence ID" value="CZR66480.1"/>
    <property type="molecule type" value="Genomic_DNA"/>
</dbReference>
<dbReference type="OrthoDB" id="3429175at2759"/>
<dbReference type="GO" id="GO:0016747">
    <property type="term" value="F:acyltransferase activity, transferring groups other than amino-acyl groups"/>
    <property type="evidence" value="ECO:0007669"/>
    <property type="project" value="InterPro"/>
</dbReference>